<keyword evidence="3" id="KW-1185">Reference proteome</keyword>
<dbReference type="OrthoDB" id="9775382at2"/>
<dbReference type="Proteomes" id="UP000292262">
    <property type="component" value="Unassembled WGS sequence"/>
</dbReference>
<proteinExistence type="predicted"/>
<name>A0A4Q7PI12_9FLAO</name>
<keyword evidence="1" id="KW-0732">Signal</keyword>
<feature type="signal peptide" evidence="1">
    <location>
        <begin position="1"/>
        <end position="20"/>
    </location>
</feature>
<organism evidence="2 3">
    <name type="scientific">Aquimarina brevivitae</name>
    <dbReference type="NCBI Taxonomy" id="323412"/>
    <lineage>
        <taxon>Bacteria</taxon>
        <taxon>Pseudomonadati</taxon>
        <taxon>Bacteroidota</taxon>
        <taxon>Flavobacteriia</taxon>
        <taxon>Flavobacteriales</taxon>
        <taxon>Flavobacteriaceae</taxon>
        <taxon>Aquimarina</taxon>
    </lineage>
</organism>
<gene>
    <name evidence="2" type="ORF">EV197_1065</name>
</gene>
<sequence length="340" mass="37425">MKKQFLICCTAFLTTAMTFAQQNIDELLAAGINDAQRYTREYLRPAGEGMMYSMNHGWFNSGKSKKLFGFEISLVANAAFVNDDNQSFILNPADYENLDFRDNPGVLRPVATAFGDIQGVVVRVEGESTVPGIPSQDAEFELPTGLGSEGINLVPTAFLQVGFGFLKGTEIKVRYFPKVETNDTEVGFYGAALQHEFTKWLPADKVFPVAISGMIAYTHLDASYDFTESSFIDGENQRFENNTNTWLFQVIGSTKLPVFNVYGGLGYLTGKAKTDILGTYRVQSGVVSQEEITDPFSIENEVSGVRGTLGAKLTLAFFRLNVDYTIAEYSGFSVGLNFGL</sequence>
<dbReference type="Pfam" id="PF20230">
    <property type="entry name" value="DUF6588"/>
    <property type="match status" value="1"/>
</dbReference>
<reference evidence="2 3" key="1">
    <citation type="submission" date="2019-02" db="EMBL/GenBank/DDBJ databases">
        <title>Genomic Encyclopedia of Type Strains, Phase IV (KMG-IV): sequencing the most valuable type-strain genomes for metagenomic binning, comparative biology and taxonomic classification.</title>
        <authorList>
            <person name="Goeker M."/>
        </authorList>
    </citation>
    <scope>NUCLEOTIDE SEQUENCE [LARGE SCALE GENOMIC DNA]</scope>
    <source>
        <strain evidence="2 3">DSM 17196</strain>
    </source>
</reference>
<comment type="caution">
    <text evidence="2">The sequence shown here is derived from an EMBL/GenBank/DDBJ whole genome shotgun (WGS) entry which is preliminary data.</text>
</comment>
<evidence type="ECO:0000313" key="3">
    <source>
        <dbReference type="Proteomes" id="UP000292262"/>
    </source>
</evidence>
<evidence type="ECO:0000256" key="1">
    <source>
        <dbReference type="SAM" id="SignalP"/>
    </source>
</evidence>
<accession>A0A4Q7PI12</accession>
<dbReference type="AlphaFoldDB" id="A0A4Q7PI12"/>
<protein>
    <recommendedName>
        <fullName evidence="4">Outer membrane beta-barrel porin/alpha-amylase</fullName>
    </recommendedName>
</protein>
<dbReference type="EMBL" id="SGXE01000001">
    <property type="protein sequence ID" value="RZS99837.1"/>
    <property type="molecule type" value="Genomic_DNA"/>
</dbReference>
<dbReference type="RefSeq" id="WP_130285650.1">
    <property type="nucleotide sequence ID" value="NZ_SGXE01000001.1"/>
</dbReference>
<evidence type="ECO:0000313" key="2">
    <source>
        <dbReference type="EMBL" id="RZS99837.1"/>
    </source>
</evidence>
<dbReference type="InterPro" id="IPR046495">
    <property type="entry name" value="DUF6588"/>
</dbReference>
<feature type="chain" id="PRO_5020716054" description="Outer membrane beta-barrel porin/alpha-amylase" evidence="1">
    <location>
        <begin position="21"/>
        <end position="340"/>
    </location>
</feature>
<evidence type="ECO:0008006" key="4">
    <source>
        <dbReference type="Google" id="ProtNLM"/>
    </source>
</evidence>